<evidence type="ECO:0000313" key="2">
    <source>
        <dbReference type="EMBL" id="MBW7476769.1"/>
    </source>
</evidence>
<gene>
    <name evidence="2" type="ORF">K0T92_18785</name>
</gene>
<dbReference type="SUPFAM" id="SSF53474">
    <property type="entry name" value="alpha/beta-Hydrolases"/>
    <property type="match status" value="1"/>
</dbReference>
<dbReference type="RefSeq" id="WP_219874019.1">
    <property type="nucleotide sequence ID" value="NZ_JAHZIJ010000016.1"/>
</dbReference>
<organism evidence="2 3">
    <name type="scientific">Paenibacillus oenotherae</name>
    <dbReference type="NCBI Taxonomy" id="1435645"/>
    <lineage>
        <taxon>Bacteria</taxon>
        <taxon>Bacillati</taxon>
        <taxon>Bacillota</taxon>
        <taxon>Bacilli</taxon>
        <taxon>Bacillales</taxon>
        <taxon>Paenibacillaceae</taxon>
        <taxon>Paenibacillus</taxon>
    </lineage>
</organism>
<proteinExistence type="predicted"/>
<dbReference type="PRINTS" id="PR00111">
    <property type="entry name" value="ABHYDROLASE"/>
</dbReference>
<dbReference type="PANTHER" id="PTHR43798">
    <property type="entry name" value="MONOACYLGLYCEROL LIPASE"/>
    <property type="match status" value="1"/>
</dbReference>
<dbReference type="GO" id="GO:0016787">
    <property type="term" value="F:hydrolase activity"/>
    <property type="evidence" value="ECO:0007669"/>
    <property type="project" value="UniProtKB-KW"/>
</dbReference>
<keyword evidence="2" id="KW-0378">Hydrolase</keyword>
<reference evidence="2 3" key="1">
    <citation type="submission" date="2021-07" db="EMBL/GenBank/DDBJ databases">
        <title>Paenibacillus radiodurans sp. nov., isolated from the southeastern edge of Tengger Desert.</title>
        <authorList>
            <person name="Zhang G."/>
        </authorList>
    </citation>
    <scope>NUCLEOTIDE SEQUENCE [LARGE SCALE GENOMIC DNA]</scope>
    <source>
        <strain evidence="2 3">DT7-4</strain>
    </source>
</reference>
<comment type="caution">
    <text evidence="2">The sequence shown here is derived from an EMBL/GenBank/DDBJ whole genome shotgun (WGS) entry which is preliminary data.</text>
</comment>
<dbReference type="Pfam" id="PF00561">
    <property type="entry name" value="Abhydrolase_1"/>
    <property type="match status" value="1"/>
</dbReference>
<dbReference type="PANTHER" id="PTHR43798:SF33">
    <property type="entry name" value="HYDROLASE, PUTATIVE (AFU_ORTHOLOGUE AFUA_2G14860)-RELATED"/>
    <property type="match status" value="1"/>
</dbReference>
<dbReference type="InterPro" id="IPR050266">
    <property type="entry name" value="AB_hydrolase_sf"/>
</dbReference>
<dbReference type="Gene3D" id="3.40.50.1820">
    <property type="entry name" value="alpha/beta hydrolase"/>
    <property type="match status" value="1"/>
</dbReference>
<dbReference type="InterPro" id="IPR029058">
    <property type="entry name" value="AB_hydrolase_fold"/>
</dbReference>
<evidence type="ECO:0000259" key="1">
    <source>
        <dbReference type="Pfam" id="PF00561"/>
    </source>
</evidence>
<feature type="domain" description="AB hydrolase-1" evidence="1">
    <location>
        <begin position="36"/>
        <end position="142"/>
    </location>
</feature>
<evidence type="ECO:0000313" key="3">
    <source>
        <dbReference type="Proteomes" id="UP000812277"/>
    </source>
</evidence>
<dbReference type="Proteomes" id="UP000812277">
    <property type="component" value="Unassembled WGS sequence"/>
</dbReference>
<protein>
    <submittedName>
        <fullName evidence="2">Alpha/beta hydrolase</fullName>
    </submittedName>
</protein>
<accession>A0ABS7DAE7</accession>
<name>A0ABS7DAE7_9BACL</name>
<dbReference type="EMBL" id="JAHZIJ010000016">
    <property type="protein sequence ID" value="MBW7476769.1"/>
    <property type="molecule type" value="Genomic_DNA"/>
</dbReference>
<keyword evidence="3" id="KW-1185">Reference proteome</keyword>
<sequence length="282" mass="29959">MTVHSLANHNLTLSSGLQLAYYDSGEGSGVLAENSAIVLLHGFCGSSSYWESIIPRIQGLGRILIPDLRGHGRSSAPDDAVYAMEAFADDLLQLVDALHVRHVYLFGHSLGGYVSLAFADKYPEKVSSLSLVHSTAMADTAEAKLNRDKAAQAIATEGIEKFVEGLVPKLFAPAHLVKMADKVQEVIAIGYGTSAAGAAATALGMKIRADRRDVLDELNVPRLLIAGSEDGVIPAEKTFTAEGSNVSQVVLNDTGHMGMVESPAALGERIAAFIRFLSTLRE</sequence>
<dbReference type="InterPro" id="IPR000073">
    <property type="entry name" value="AB_hydrolase_1"/>
</dbReference>